<comment type="caution">
    <text evidence="10">The sequence shown here is derived from an EMBL/GenBank/DDBJ whole genome shotgun (WGS) entry which is preliminary data.</text>
</comment>
<keyword evidence="2" id="KW-1003">Cell membrane</keyword>
<evidence type="ECO:0000256" key="8">
    <source>
        <dbReference type="SAM" id="Phobius"/>
    </source>
</evidence>
<feature type="transmembrane region" description="Helical" evidence="8">
    <location>
        <begin position="853"/>
        <end position="873"/>
    </location>
</feature>
<evidence type="ECO:0000256" key="6">
    <source>
        <dbReference type="ARBA" id="ARBA00038076"/>
    </source>
</evidence>
<dbReference type="OrthoDB" id="9780560at2"/>
<dbReference type="EMBL" id="AGZS01000006">
    <property type="protein sequence ID" value="EJD64520.1"/>
    <property type="molecule type" value="Genomic_DNA"/>
</dbReference>
<keyword evidence="5 8" id="KW-0472">Membrane</keyword>
<dbReference type="STRING" id="857290.HMPREF9156_01015"/>
<feature type="transmembrane region" description="Helical" evidence="8">
    <location>
        <begin position="808"/>
        <end position="841"/>
    </location>
</feature>
<feature type="region of interest" description="Disordered" evidence="7">
    <location>
        <begin position="646"/>
        <end position="670"/>
    </location>
</feature>
<evidence type="ECO:0000256" key="1">
    <source>
        <dbReference type="ARBA" id="ARBA00004651"/>
    </source>
</evidence>
<dbReference type="PANTHER" id="PTHR30572">
    <property type="entry name" value="MEMBRANE COMPONENT OF TRANSPORTER-RELATED"/>
    <property type="match status" value="1"/>
</dbReference>
<reference evidence="10 11" key="1">
    <citation type="submission" date="2012-01" db="EMBL/GenBank/DDBJ databases">
        <title>The Genome Sequence of Scardovia wiggsiae F0424.</title>
        <authorList>
            <consortium name="The Broad Institute Genome Sequencing Platform"/>
            <person name="Earl A."/>
            <person name="Ward D."/>
            <person name="Feldgarden M."/>
            <person name="Gevers D."/>
            <person name="Izard J."/>
            <person name="Ganesan A."/>
            <person name="Baranova O.V."/>
            <person name="Blanton J.M."/>
            <person name="Tanner A.C."/>
            <person name="Mathney J."/>
            <person name="Dewhirst F.E."/>
            <person name="Young S.K."/>
            <person name="Zeng Q."/>
            <person name="Gargeya S."/>
            <person name="Fitzgerald M."/>
            <person name="Haas B."/>
            <person name="Abouelleil A."/>
            <person name="Alvarado L."/>
            <person name="Arachchi H.M."/>
            <person name="Berlin A."/>
            <person name="Chapman S.B."/>
            <person name="Gearin G."/>
            <person name="Goldberg J."/>
            <person name="Griggs A."/>
            <person name="Gujja S."/>
            <person name="Hansen M."/>
            <person name="Heiman D."/>
            <person name="Howarth C."/>
            <person name="Larimer J."/>
            <person name="Lui A."/>
            <person name="MacDonald P.J.P."/>
            <person name="McCowen C."/>
            <person name="Montmayeur A."/>
            <person name="Murphy C."/>
            <person name="Neiman D."/>
            <person name="Pearson M."/>
            <person name="Priest M."/>
            <person name="Roberts A."/>
            <person name="Saif S."/>
            <person name="Shea T."/>
            <person name="Sisk P."/>
            <person name="Stolte C."/>
            <person name="Sykes S."/>
            <person name="Wortman J."/>
            <person name="Nusbaum C."/>
            <person name="Birren B."/>
        </authorList>
    </citation>
    <scope>NUCLEOTIDE SEQUENCE [LARGE SCALE GENOMIC DNA]</scope>
    <source>
        <strain evidence="10 11">F0424</strain>
    </source>
</reference>
<feature type="transmembrane region" description="Helical" evidence="8">
    <location>
        <begin position="759"/>
        <end position="787"/>
    </location>
</feature>
<proteinExistence type="inferred from homology"/>
<evidence type="ECO:0000256" key="7">
    <source>
        <dbReference type="SAM" id="MobiDB-lite"/>
    </source>
</evidence>
<keyword evidence="4 8" id="KW-1133">Transmembrane helix</keyword>
<dbReference type="GO" id="GO:0022857">
    <property type="term" value="F:transmembrane transporter activity"/>
    <property type="evidence" value="ECO:0007669"/>
    <property type="project" value="TreeGrafter"/>
</dbReference>
<dbReference type="InterPro" id="IPR050250">
    <property type="entry name" value="Macrolide_Exporter_MacB"/>
</dbReference>
<name>J0D3M6_9BIFI</name>
<dbReference type="InterPro" id="IPR003838">
    <property type="entry name" value="ABC3_permease_C"/>
</dbReference>
<dbReference type="Pfam" id="PF02687">
    <property type="entry name" value="FtsX"/>
    <property type="match status" value="2"/>
</dbReference>
<feature type="domain" description="ABC3 transporter permease C-terminal" evidence="9">
    <location>
        <begin position="279"/>
        <end position="401"/>
    </location>
</feature>
<feature type="transmembrane region" description="Helical" evidence="8">
    <location>
        <begin position="16"/>
        <end position="37"/>
    </location>
</feature>
<dbReference type="HOGENOM" id="CLU_012341_1_0_11"/>
<organism evidence="10 11">
    <name type="scientific">Scardovia wiggsiae F0424</name>
    <dbReference type="NCBI Taxonomy" id="857290"/>
    <lineage>
        <taxon>Bacteria</taxon>
        <taxon>Bacillati</taxon>
        <taxon>Actinomycetota</taxon>
        <taxon>Actinomycetes</taxon>
        <taxon>Bifidobacteriales</taxon>
        <taxon>Bifidobacteriaceae</taxon>
        <taxon>Scardovia</taxon>
    </lineage>
</organism>
<gene>
    <name evidence="10" type="ORF">HMPREF9156_01015</name>
</gene>
<dbReference type="eggNOG" id="COG0577">
    <property type="taxonomic scope" value="Bacteria"/>
</dbReference>
<evidence type="ECO:0000256" key="5">
    <source>
        <dbReference type="ARBA" id="ARBA00023136"/>
    </source>
</evidence>
<accession>J0D3M6</accession>
<protein>
    <recommendedName>
        <fullName evidence="9">ABC3 transporter permease C-terminal domain-containing protein</fullName>
    </recommendedName>
</protein>
<evidence type="ECO:0000256" key="2">
    <source>
        <dbReference type="ARBA" id="ARBA00022475"/>
    </source>
</evidence>
<evidence type="ECO:0000259" key="9">
    <source>
        <dbReference type="Pfam" id="PF02687"/>
    </source>
</evidence>
<feature type="transmembrane region" description="Helical" evidence="8">
    <location>
        <begin position="514"/>
        <end position="536"/>
    </location>
</feature>
<dbReference type="GO" id="GO:0005886">
    <property type="term" value="C:plasma membrane"/>
    <property type="evidence" value="ECO:0007669"/>
    <property type="project" value="UniProtKB-SubCell"/>
</dbReference>
<dbReference type="RefSeq" id="WP_007148079.1">
    <property type="nucleotide sequence ID" value="NZ_AKCI01000001.1"/>
</dbReference>
<evidence type="ECO:0000256" key="3">
    <source>
        <dbReference type="ARBA" id="ARBA00022692"/>
    </source>
</evidence>
<feature type="transmembrane region" description="Helical" evidence="8">
    <location>
        <begin position="272"/>
        <end position="299"/>
    </location>
</feature>
<feature type="transmembrane region" description="Helical" evidence="8">
    <location>
        <begin position="368"/>
        <end position="397"/>
    </location>
</feature>
<keyword evidence="11" id="KW-1185">Reference proteome</keyword>
<dbReference type="Proteomes" id="UP000006415">
    <property type="component" value="Unassembled WGS sequence"/>
</dbReference>
<dbReference type="eggNOG" id="COG4591">
    <property type="taxonomic scope" value="Bacteria"/>
</dbReference>
<feature type="transmembrane region" description="Helical" evidence="8">
    <location>
        <begin position="418"/>
        <end position="441"/>
    </location>
</feature>
<evidence type="ECO:0000313" key="11">
    <source>
        <dbReference type="Proteomes" id="UP000006415"/>
    </source>
</evidence>
<evidence type="ECO:0000256" key="4">
    <source>
        <dbReference type="ARBA" id="ARBA00022989"/>
    </source>
</evidence>
<feature type="transmembrane region" description="Helical" evidence="8">
    <location>
        <begin position="320"/>
        <end position="348"/>
    </location>
</feature>
<feature type="domain" description="ABC3 transporter permease C-terminal" evidence="9">
    <location>
        <begin position="766"/>
        <end position="883"/>
    </location>
</feature>
<dbReference type="PANTHER" id="PTHR30572:SF4">
    <property type="entry name" value="ABC TRANSPORTER PERMEASE YTRF"/>
    <property type="match status" value="1"/>
</dbReference>
<sequence>MWSLTFQLMKKSMKMLIPAGIAIMIGTAFIASTFLFGNSLQDAVVRHDTAGFGNSNYSVDYSSTEVAKSPKYTMSDIHLDEIRKMEGVTGVATIVGGSAAVSHNGKTGTVVFLQNPWGTARQPLDIIRGKAPDGNNQTALPANLASRLNVKIGDTVTLKSGGASGRESSPSVAEGTADGYTVTVTGLTDDPEHLFSQMGGCALLSANTVMQMDGNTSLDEQQFSGVFLNISPDREQETVEKISRLLPKYVSIKSRAQAEKESLNNNSVSSKIITTFLLVFGVLAMFVAALVIANTFQVLVAQRRRTLAILRTVGARRGQLYRSVIAEAFILGLLASCCGVLLSIAVMGGLSTSGALRGMSAGSPVRFIFSWTAAAVPVIFGAIITVFAALGSAYSATRVTPLEALRPIDTLKTKKSSAVRAVLGILMVLGGIAVSAIAAVIKQRVDSSGASGSETAQYMILAAMAGCMLVFVGLIITAVFWLPAVMKGAGYLVSLMGPSGAVAHGNIQKNPRRVAATGTALLIGITLVATISTGAASAKATLGNSLEDRYSIDMTVSGNGIDKGTVKKIASVKGVKKAVLAPTVTGTVRDSAGHKAYIQLIGVNGTQELRSVMRADLPDNAVTKKTMLLPSSLTDKGWKTDTVQFTQENDTDGGSEGSAGSPAASAKGNTVTLSATSTRFQRVNPMYAAVGFVDISYFTGGALKADAGGYMVLASLDTAHGDASETISSVKDILSDTGMVNVMGTAAKRQDWERRINQLMLLLVGLLAVAVLIALIGVANTLSLSVIERTRESATLRAIGMTRGQLRASLAFEALLLALVGGLLGIVLGTLFGWLGSYMVFSGIGRMEYPVSWGMDALVLVISAAAALLASVLPARRAVSTPPVEALAEA</sequence>
<dbReference type="AlphaFoldDB" id="J0D3M6"/>
<comment type="subcellular location">
    <subcellularLocation>
        <location evidence="1">Cell membrane</location>
        <topology evidence="1">Multi-pass membrane protein</topology>
    </subcellularLocation>
</comment>
<comment type="similarity">
    <text evidence="6">Belongs to the ABC-4 integral membrane protein family.</text>
</comment>
<feature type="transmembrane region" description="Helical" evidence="8">
    <location>
        <begin position="461"/>
        <end position="482"/>
    </location>
</feature>
<evidence type="ECO:0000313" key="10">
    <source>
        <dbReference type="EMBL" id="EJD64520.1"/>
    </source>
</evidence>
<keyword evidence="3 8" id="KW-0812">Transmembrane</keyword>